<dbReference type="SMART" id="SM00249">
    <property type="entry name" value="PHD"/>
    <property type="match status" value="1"/>
</dbReference>
<feature type="compositionally biased region" description="Basic and acidic residues" evidence="6">
    <location>
        <begin position="300"/>
        <end position="309"/>
    </location>
</feature>
<evidence type="ECO:0000313" key="8">
    <source>
        <dbReference type="EMBL" id="RVE58250.1"/>
    </source>
</evidence>
<reference evidence="8 9" key="2">
    <citation type="submission" date="2019-01" db="EMBL/GenBank/DDBJ databases">
        <title>A chromosome length genome reference of the Java medaka (oryzias javanicus).</title>
        <authorList>
            <person name="Herpin A."/>
            <person name="Takehana Y."/>
            <person name="Naruse K."/>
            <person name="Ansai S."/>
            <person name="Kawaguchi M."/>
        </authorList>
    </citation>
    <scope>NUCLEOTIDE SEQUENCE [LARGE SCALE GENOMIC DNA]</scope>
    <source>
        <strain evidence="8">RS831</strain>
        <tissue evidence="8">Whole body</tissue>
    </source>
</reference>
<evidence type="ECO:0000256" key="6">
    <source>
        <dbReference type="SAM" id="MobiDB-lite"/>
    </source>
</evidence>
<dbReference type="GO" id="GO:0005634">
    <property type="term" value="C:nucleus"/>
    <property type="evidence" value="ECO:0007669"/>
    <property type="project" value="UniProtKB-SubCell"/>
</dbReference>
<feature type="compositionally biased region" description="Pro residues" evidence="6">
    <location>
        <begin position="422"/>
        <end position="433"/>
    </location>
</feature>
<keyword evidence="3" id="KW-0863">Zinc-finger</keyword>
<feature type="region of interest" description="Disordered" evidence="6">
    <location>
        <begin position="202"/>
        <end position="317"/>
    </location>
</feature>
<name>A0A437C6L9_ORYJA</name>
<feature type="region of interest" description="Disordered" evidence="6">
    <location>
        <begin position="127"/>
        <end position="185"/>
    </location>
</feature>
<dbReference type="Pfam" id="PF13771">
    <property type="entry name" value="zf-HC5HC2H"/>
    <property type="match status" value="1"/>
</dbReference>
<dbReference type="InterPro" id="IPR034732">
    <property type="entry name" value="EPHD"/>
</dbReference>
<dbReference type="EMBL" id="CM012457">
    <property type="protein sequence ID" value="RVE58250.1"/>
    <property type="molecule type" value="Genomic_DNA"/>
</dbReference>
<proteinExistence type="predicted"/>
<feature type="domain" description="PHD-type" evidence="7">
    <location>
        <begin position="3"/>
        <end position="121"/>
    </location>
</feature>
<evidence type="ECO:0000313" key="9">
    <source>
        <dbReference type="Proteomes" id="UP000283210"/>
    </source>
</evidence>
<evidence type="ECO:0000256" key="1">
    <source>
        <dbReference type="ARBA" id="ARBA00004123"/>
    </source>
</evidence>
<evidence type="ECO:0000259" key="7">
    <source>
        <dbReference type="PROSITE" id="PS51805"/>
    </source>
</evidence>
<dbReference type="OMA" id="TCERKEG"/>
<dbReference type="Gene3D" id="3.30.40.10">
    <property type="entry name" value="Zinc/RING finger domain, C3HC4 (zinc finger)"/>
    <property type="match status" value="1"/>
</dbReference>
<evidence type="ECO:0000256" key="3">
    <source>
        <dbReference type="ARBA" id="ARBA00022771"/>
    </source>
</evidence>
<keyword evidence="4" id="KW-0862">Zinc</keyword>
<gene>
    <name evidence="8" type="ORF">OJAV_G00207540</name>
</gene>
<evidence type="ECO:0000256" key="2">
    <source>
        <dbReference type="ARBA" id="ARBA00022723"/>
    </source>
</evidence>
<keyword evidence="9" id="KW-1185">Reference proteome</keyword>
<comment type="subcellular location">
    <subcellularLocation>
        <location evidence="1">Nucleus</location>
    </subcellularLocation>
</comment>
<sequence>MNPVSCILCRRSEETEVTGALSSKQEVTAHQNCLLFSSGIFCESSPEYDELFGFAVRNVLVEYQRGRRLTCHHCKKSGATAGCEIRKCKKSFHYPCAFERGARIVEDHEKGKYGIYCPDHKELINGKSVNGDVKPHSSKTPSVCRASKKSKTNGDASEAGPSSPGRHSWSGFPTTSQKRRFTPSNELKFMGTFSCHLVKKMRKISQKKSETPNQNPVEHQHRDSERQDLSRDEEEEEEVVNLSQVRHKRSRILMSDDSSDSTGDGLIAPIGSDESLNSAPEEQSPEPQPTSSVPQTPFETENHIDKNGGCEDDDKTISDAESESLLSRVMTSSRRQSCSENAQFSVAVQTIKKECEEFSIQVDHFARPEVEDVGGSVLQNSYSDYAPIPPHSSPRSVYAPSFAPSTVDQDGGALPAPTSATLPPPLSPPPPNKEPTNKEPTNDSAGFWRKCNAAKCTQDIFNDFIRWLNILSSRIQADEASQEECERALSVMKASGQLENIVATQQKDLQRRLTELQAATAAMEEVVSALR</sequence>
<dbReference type="AlphaFoldDB" id="A0A437C6L9"/>
<dbReference type="PANTHER" id="PTHR12420">
    <property type="entry name" value="PHD FINGER PROTEIN"/>
    <property type="match status" value="1"/>
</dbReference>
<reference evidence="8 9" key="1">
    <citation type="submission" date="2018-11" db="EMBL/GenBank/DDBJ databases">
        <authorList>
            <person name="Lopez-Roques C."/>
            <person name="Donnadieu C."/>
            <person name="Bouchez O."/>
            <person name="Klopp C."/>
            <person name="Cabau C."/>
            <person name="Zahm M."/>
        </authorList>
    </citation>
    <scope>NUCLEOTIDE SEQUENCE [LARGE SCALE GENOMIC DNA]</scope>
    <source>
        <strain evidence="8">RS831</strain>
        <tissue evidence="8">Whole body</tissue>
    </source>
</reference>
<dbReference type="InterPro" id="IPR051188">
    <property type="entry name" value="PHD-type_Zinc_Finger"/>
</dbReference>
<dbReference type="OrthoDB" id="512616at2759"/>
<dbReference type="InterPro" id="IPR013083">
    <property type="entry name" value="Znf_RING/FYVE/PHD"/>
</dbReference>
<keyword evidence="2" id="KW-0479">Metal-binding</keyword>
<keyword evidence="5" id="KW-0539">Nucleus</keyword>
<dbReference type="PANTHER" id="PTHR12420:SF4">
    <property type="entry name" value="PHD FINGER PROTEIN 11"/>
    <property type="match status" value="1"/>
</dbReference>
<dbReference type="PROSITE" id="PS51805">
    <property type="entry name" value="EPHD"/>
    <property type="match status" value="1"/>
</dbReference>
<dbReference type="GO" id="GO:0008270">
    <property type="term" value="F:zinc ion binding"/>
    <property type="evidence" value="ECO:0007669"/>
    <property type="project" value="UniProtKB-KW"/>
</dbReference>
<evidence type="ECO:0000256" key="5">
    <source>
        <dbReference type="ARBA" id="ARBA00023242"/>
    </source>
</evidence>
<organism evidence="8 9">
    <name type="scientific">Oryzias javanicus</name>
    <name type="common">Javanese ricefish</name>
    <name type="synonym">Aplocheilus javanicus</name>
    <dbReference type="NCBI Taxonomy" id="123683"/>
    <lineage>
        <taxon>Eukaryota</taxon>
        <taxon>Metazoa</taxon>
        <taxon>Chordata</taxon>
        <taxon>Craniata</taxon>
        <taxon>Vertebrata</taxon>
        <taxon>Euteleostomi</taxon>
        <taxon>Actinopterygii</taxon>
        <taxon>Neopterygii</taxon>
        <taxon>Teleostei</taxon>
        <taxon>Neoteleostei</taxon>
        <taxon>Acanthomorphata</taxon>
        <taxon>Ovalentaria</taxon>
        <taxon>Atherinomorphae</taxon>
        <taxon>Beloniformes</taxon>
        <taxon>Adrianichthyidae</taxon>
        <taxon>Oryziinae</taxon>
        <taxon>Oryzias</taxon>
    </lineage>
</organism>
<dbReference type="Proteomes" id="UP000283210">
    <property type="component" value="Chromosome 21"/>
</dbReference>
<accession>A0A437C6L9</accession>
<protein>
    <recommendedName>
        <fullName evidence="7">PHD-type domain-containing protein</fullName>
    </recommendedName>
</protein>
<feature type="compositionally biased region" description="Basic and acidic residues" evidence="6">
    <location>
        <begin position="218"/>
        <end position="230"/>
    </location>
</feature>
<evidence type="ECO:0000256" key="4">
    <source>
        <dbReference type="ARBA" id="ARBA00022833"/>
    </source>
</evidence>
<dbReference type="InterPro" id="IPR001965">
    <property type="entry name" value="Znf_PHD"/>
</dbReference>
<feature type="region of interest" description="Disordered" evidence="6">
    <location>
        <begin position="384"/>
        <end position="445"/>
    </location>
</feature>